<evidence type="ECO:0000313" key="3">
    <source>
        <dbReference type="EMBL" id="KAK3784037.1"/>
    </source>
</evidence>
<reference evidence="3" key="1">
    <citation type="journal article" date="2023" name="G3 (Bethesda)">
        <title>A reference genome for the long-term kleptoplast-retaining sea slug Elysia crispata morphotype clarki.</title>
        <authorList>
            <person name="Eastman K.E."/>
            <person name="Pendleton A.L."/>
            <person name="Shaikh M.A."/>
            <person name="Suttiyut T."/>
            <person name="Ogas R."/>
            <person name="Tomko P."/>
            <person name="Gavelis G."/>
            <person name="Widhalm J.R."/>
            <person name="Wisecaver J.H."/>
        </authorList>
    </citation>
    <scope>NUCLEOTIDE SEQUENCE</scope>
    <source>
        <strain evidence="3">ECLA1</strain>
    </source>
</reference>
<sequence>MPGIPGCCVNVLQISHLYAEITPVVNRMRRHYRMKFAIELATIGFFGLFCLAVVSESAETNNGKENLDQTREMKDADFQDFGAEDIEDEYYDDGDIRRDGEDEEYYDNLEEYDDEPNSEL</sequence>
<proteinExistence type="predicted"/>
<organism evidence="3 4">
    <name type="scientific">Elysia crispata</name>
    <name type="common">lettuce slug</name>
    <dbReference type="NCBI Taxonomy" id="231223"/>
    <lineage>
        <taxon>Eukaryota</taxon>
        <taxon>Metazoa</taxon>
        <taxon>Spiralia</taxon>
        <taxon>Lophotrochozoa</taxon>
        <taxon>Mollusca</taxon>
        <taxon>Gastropoda</taxon>
        <taxon>Heterobranchia</taxon>
        <taxon>Euthyneura</taxon>
        <taxon>Panpulmonata</taxon>
        <taxon>Sacoglossa</taxon>
        <taxon>Placobranchoidea</taxon>
        <taxon>Plakobranchidae</taxon>
        <taxon>Elysia</taxon>
    </lineage>
</organism>
<keyword evidence="2" id="KW-0472">Membrane</keyword>
<protein>
    <submittedName>
        <fullName evidence="3">Uncharacterized protein</fullName>
    </submittedName>
</protein>
<dbReference type="AlphaFoldDB" id="A0AAE1DVA0"/>
<accession>A0AAE1DVA0</accession>
<gene>
    <name evidence="3" type="ORF">RRG08_025231</name>
</gene>
<feature type="region of interest" description="Disordered" evidence="1">
    <location>
        <begin position="60"/>
        <end position="120"/>
    </location>
</feature>
<keyword evidence="2" id="KW-0812">Transmembrane</keyword>
<feature type="transmembrane region" description="Helical" evidence="2">
    <location>
        <begin position="36"/>
        <end position="54"/>
    </location>
</feature>
<feature type="compositionally biased region" description="Basic and acidic residues" evidence="1">
    <location>
        <begin position="65"/>
        <end position="77"/>
    </location>
</feature>
<feature type="compositionally biased region" description="Acidic residues" evidence="1">
    <location>
        <begin position="82"/>
        <end position="93"/>
    </location>
</feature>
<evidence type="ECO:0000256" key="2">
    <source>
        <dbReference type="SAM" id="Phobius"/>
    </source>
</evidence>
<comment type="caution">
    <text evidence="3">The sequence shown here is derived from an EMBL/GenBank/DDBJ whole genome shotgun (WGS) entry which is preliminary data.</text>
</comment>
<dbReference type="EMBL" id="JAWDGP010002313">
    <property type="protein sequence ID" value="KAK3784037.1"/>
    <property type="molecule type" value="Genomic_DNA"/>
</dbReference>
<name>A0AAE1DVA0_9GAST</name>
<feature type="compositionally biased region" description="Acidic residues" evidence="1">
    <location>
        <begin position="101"/>
        <end position="120"/>
    </location>
</feature>
<keyword evidence="4" id="KW-1185">Reference proteome</keyword>
<keyword evidence="2" id="KW-1133">Transmembrane helix</keyword>
<dbReference type="Proteomes" id="UP001283361">
    <property type="component" value="Unassembled WGS sequence"/>
</dbReference>
<evidence type="ECO:0000256" key="1">
    <source>
        <dbReference type="SAM" id="MobiDB-lite"/>
    </source>
</evidence>
<evidence type="ECO:0000313" key="4">
    <source>
        <dbReference type="Proteomes" id="UP001283361"/>
    </source>
</evidence>